<proteinExistence type="predicted"/>
<dbReference type="PANTHER" id="PTHR10587">
    <property type="entry name" value="GLYCOSYL TRANSFERASE-RELATED"/>
    <property type="match status" value="1"/>
</dbReference>
<dbReference type="PROSITE" id="PS51677">
    <property type="entry name" value="NODB"/>
    <property type="match status" value="1"/>
</dbReference>
<dbReference type="RefSeq" id="WP_379950724.1">
    <property type="nucleotide sequence ID" value="NZ_JBHMAF010000140.1"/>
</dbReference>
<evidence type="ECO:0000313" key="4">
    <source>
        <dbReference type="Proteomes" id="UP001589609"/>
    </source>
</evidence>
<dbReference type="PANTHER" id="PTHR10587:SF125">
    <property type="entry name" value="POLYSACCHARIDE DEACETYLASE YHEN-RELATED"/>
    <property type="match status" value="1"/>
</dbReference>
<dbReference type="Pfam" id="PF01522">
    <property type="entry name" value="Polysacc_deac_1"/>
    <property type="match status" value="1"/>
</dbReference>
<reference evidence="3 4" key="1">
    <citation type="submission" date="2024-09" db="EMBL/GenBank/DDBJ databases">
        <authorList>
            <person name="Sun Q."/>
            <person name="Mori K."/>
        </authorList>
    </citation>
    <scope>NUCLEOTIDE SEQUENCE [LARGE SCALE GENOMIC DNA]</scope>
    <source>
        <strain evidence="3 4">JCM 11201</strain>
    </source>
</reference>
<evidence type="ECO:0000313" key="3">
    <source>
        <dbReference type="EMBL" id="MFB9760406.1"/>
    </source>
</evidence>
<feature type="domain" description="NodB homology" evidence="2">
    <location>
        <begin position="60"/>
        <end position="115"/>
    </location>
</feature>
<dbReference type="PROSITE" id="PS51257">
    <property type="entry name" value="PROKAR_LIPOPROTEIN"/>
    <property type="match status" value="1"/>
</dbReference>
<evidence type="ECO:0000256" key="1">
    <source>
        <dbReference type="SAM" id="SignalP"/>
    </source>
</evidence>
<name>A0ABV5WJ67_9BACI</name>
<feature type="signal peptide" evidence="1">
    <location>
        <begin position="1"/>
        <end position="24"/>
    </location>
</feature>
<dbReference type="Proteomes" id="UP001589609">
    <property type="component" value="Unassembled WGS sequence"/>
</dbReference>
<dbReference type="InterPro" id="IPR050248">
    <property type="entry name" value="Polysacc_deacetylase_ArnD"/>
</dbReference>
<dbReference type="EMBL" id="JBHMAF010000140">
    <property type="protein sequence ID" value="MFB9760406.1"/>
    <property type="molecule type" value="Genomic_DNA"/>
</dbReference>
<dbReference type="InterPro" id="IPR011330">
    <property type="entry name" value="Glyco_hydro/deAcase_b/a-brl"/>
</dbReference>
<dbReference type="InterPro" id="IPR002509">
    <property type="entry name" value="NODB_dom"/>
</dbReference>
<feature type="non-terminal residue" evidence="3">
    <location>
        <position position="115"/>
    </location>
</feature>
<protein>
    <submittedName>
        <fullName evidence="3">Polysaccharide deacetylase family protein</fullName>
    </submittedName>
</protein>
<sequence>MKNTSLIVLVAVVMLSALTGCSSKQTVSASTIREVHVAADIPISYTPKEEPVKYNNETRKVVYLTFDDGPGIYTPQVLDILNQNHIHATFFLVGPHAQQYPKFVSLELQEGDYVG</sequence>
<evidence type="ECO:0000259" key="2">
    <source>
        <dbReference type="PROSITE" id="PS51677"/>
    </source>
</evidence>
<accession>A0ABV5WJ67</accession>
<dbReference type="Gene3D" id="3.20.20.370">
    <property type="entry name" value="Glycoside hydrolase/deacetylase"/>
    <property type="match status" value="1"/>
</dbReference>
<comment type="caution">
    <text evidence="3">The sequence shown here is derived from an EMBL/GenBank/DDBJ whole genome shotgun (WGS) entry which is preliminary data.</text>
</comment>
<keyword evidence="4" id="KW-1185">Reference proteome</keyword>
<dbReference type="SUPFAM" id="SSF88713">
    <property type="entry name" value="Glycoside hydrolase/deacetylase"/>
    <property type="match status" value="1"/>
</dbReference>
<gene>
    <name evidence="3" type="ORF">ACFFMS_18940</name>
</gene>
<organism evidence="3 4">
    <name type="scientific">Ectobacillus funiculus</name>
    <dbReference type="NCBI Taxonomy" id="137993"/>
    <lineage>
        <taxon>Bacteria</taxon>
        <taxon>Bacillati</taxon>
        <taxon>Bacillota</taxon>
        <taxon>Bacilli</taxon>
        <taxon>Bacillales</taxon>
        <taxon>Bacillaceae</taxon>
        <taxon>Ectobacillus</taxon>
    </lineage>
</organism>
<keyword evidence="1" id="KW-0732">Signal</keyword>
<feature type="chain" id="PRO_5045376194" evidence="1">
    <location>
        <begin position="25"/>
        <end position="115"/>
    </location>
</feature>